<reference evidence="1" key="1">
    <citation type="submission" date="2020-02" db="EMBL/GenBank/DDBJ databases">
        <title>Genome sequencing of the panga catfish, Pangasius djambal.</title>
        <authorList>
            <person name="Wen M."/>
            <person name="Zahm M."/>
            <person name="Roques C."/>
            <person name="Cabau C."/>
            <person name="Klopp C."/>
            <person name="Donnadieu C."/>
            <person name="Jouanno E."/>
            <person name="Avarre J.-C."/>
            <person name="Campet M."/>
            <person name="Ha T."/>
            <person name="Dugue R."/>
            <person name="Lampietro C."/>
            <person name="Louis A."/>
            <person name="Herpin A."/>
            <person name="Echchiki A."/>
            <person name="Berthelot C."/>
            <person name="Parey E."/>
            <person name="Roest-Crollius H."/>
            <person name="Braasch I."/>
            <person name="Postlethwait J.H."/>
            <person name="Bobe J."/>
            <person name="Montfort J."/>
            <person name="Bouchez O."/>
            <person name="Begum T."/>
            <person name="Schartl M."/>
            <person name="Gustiano R."/>
            <person name="Guiguen Y."/>
        </authorList>
    </citation>
    <scope>NUCLEOTIDE SEQUENCE</scope>
    <source>
        <strain evidence="1">Pdj_M5554</strain>
    </source>
</reference>
<evidence type="ECO:0000313" key="2">
    <source>
        <dbReference type="Proteomes" id="UP000830395"/>
    </source>
</evidence>
<dbReference type="Proteomes" id="UP000830395">
    <property type="component" value="Chromosome 16"/>
</dbReference>
<dbReference type="EMBL" id="CM040990">
    <property type="protein sequence ID" value="MCJ8741932.1"/>
    <property type="molecule type" value="Genomic_DNA"/>
</dbReference>
<sequence length="339" mass="37983">MQAISYHSDNNNNRYVPQTLFKHQYLRSVDQQCYPCVIQEGSSALDLHALGAGHAEGHKWDSQDYSFLQKAHATCASDSRITSGIRPQCMNQVDQNKGNDVSVKINGTSTKGFFFKNVYPWMRETQAAPASHDTPSSCQSGVSPCNSGELDSPETARRHDSSSSRKRIRTAFTSSQLLELEKEFHFSAYLCRSRRLEMASLLKLTDRQIKIWFQNRRMKYKKDHKGKAVVWPSYLSVPSSGEGSSSGAMDITATPSHNLQYFSQPIMNCTQSGYGDIMYRDWFLLTKSATPVKDTALDLSNTQQPVPRLDTSNLASGHDYCLHQPDEGCILAPPGLSYM</sequence>
<keyword evidence="2" id="KW-1185">Reference proteome</keyword>
<comment type="caution">
    <text evidence="1">The sequence shown here is derived from an EMBL/GenBank/DDBJ whole genome shotgun (WGS) entry which is preliminary data.</text>
</comment>
<proteinExistence type="predicted"/>
<name>A0ACC5Z257_9TELE</name>
<protein>
    <submittedName>
        <fullName evidence="1">Uncharacterized protein</fullName>
    </submittedName>
</protein>
<accession>A0ACC5Z257</accession>
<gene>
    <name evidence="1" type="ORF">PDJAM_G00076420</name>
</gene>
<organism evidence="1 2">
    <name type="scientific">Pangasius djambal</name>
    <dbReference type="NCBI Taxonomy" id="1691987"/>
    <lineage>
        <taxon>Eukaryota</taxon>
        <taxon>Metazoa</taxon>
        <taxon>Chordata</taxon>
        <taxon>Craniata</taxon>
        <taxon>Vertebrata</taxon>
        <taxon>Euteleostomi</taxon>
        <taxon>Actinopterygii</taxon>
        <taxon>Neopterygii</taxon>
        <taxon>Teleostei</taxon>
        <taxon>Ostariophysi</taxon>
        <taxon>Siluriformes</taxon>
        <taxon>Pangasiidae</taxon>
        <taxon>Pangasius</taxon>
    </lineage>
</organism>
<evidence type="ECO:0000313" key="1">
    <source>
        <dbReference type="EMBL" id="MCJ8741932.1"/>
    </source>
</evidence>